<evidence type="ECO:0000313" key="1">
    <source>
        <dbReference type="EMBL" id="KAJ9650859.1"/>
    </source>
</evidence>
<organism evidence="1 2">
    <name type="scientific">Neophaeococcomyces mojaviensis</name>
    <dbReference type="NCBI Taxonomy" id="3383035"/>
    <lineage>
        <taxon>Eukaryota</taxon>
        <taxon>Fungi</taxon>
        <taxon>Dikarya</taxon>
        <taxon>Ascomycota</taxon>
        <taxon>Pezizomycotina</taxon>
        <taxon>Eurotiomycetes</taxon>
        <taxon>Chaetothyriomycetidae</taxon>
        <taxon>Chaetothyriales</taxon>
        <taxon>Chaetothyriales incertae sedis</taxon>
        <taxon>Neophaeococcomyces</taxon>
    </lineage>
</organism>
<dbReference type="EMBL" id="JAPDRQ010000302">
    <property type="protein sequence ID" value="KAJ9650859.1"/>
    <property type="molecule type" value="Genomic_DNA"/>
</dbReference>
<name>A0ACC2ZTG1_9EURO</name>
<comment type="caution">
    <text evidence="1">The sequence shown here is derived from an EMBL/GenBank/DDBJ whole genome shotgun (WGS) entry which is preliminary data.</text>
</comment>
<protein>
    <submittedName>
        <fullName evidence="1">Uncharacterized protein</fullName>
    </submittedName>
</protein>
<reference evidence="1" key="1">
    <citation type="submission" date="2022-10" db="EMBL/GenBank/DDBJ databases">
        <title>Culturing micro-colonial fungi from biological soil crusts in the Mojave desert and describing Neophaeococcomyces mojavensis, and introducing the new genera and species Taxawa tesnikishii.</title>
        <authorList>
            <person name="Kurbessoian T."/>
            <person name="Stajich J.E."/>
        </authorList>
    </citation>
    <scope>NUCLEOTIDE SEQUENCE</scope>
    <source>
        <strain evidence="1">JES_112</strain>
    </source>
</reference>
<accession>A0ACC2ZTG1</accession>
<sequence>MEGDAMSESSGIFDGYESQFPHQVVNPYARSITRQLFLSYSEIEEVSVAEEEAVNADLLEDSRSESLGVDYVGSPDRAAPIEDFQHDGDDGAVRDAEPATTLPSAEYAEQQQEEEKEQEEEEDDGASFIDCRCRNNVYDGRSMICCDYCESWQHQECVGLADCDNADAIYLCLTCNFKVISLIQLQDELPEVYDSTNNRLKKYVPAWRAEGRTDVYEHDLLVRAYRRRLWMVHGVMDGKS</sequence>
<keyword evidence="2" id="KW-1185">Reference proteome</keyword>
<dbReference type="Proteomes" id="UP001172386">
    <property type="component" value="Unassembled WGS sequence"/>
</dbReference>
<proteinExistence type="predicted"/>
<evidence type="ECO:0000313" key="2">
    <source>
        <dbReference type="Proteomes" id="UP001172386"/>
    </source>
</evidence>
<gene>
    <name evidence="1" type="ORF">H2198_009846</name>
</gene>